<dbReference type="Proteomes" id="UP001642405">
    <property type="component" value="Unassembled WGS sequence"/>
</dbReference>
<evidence type="ECO:0008006" key="4">
    <source>
        <dbReference type="Google" id="ProtNLM"/>
    </source>
</evidence>
<feature type="transmembrane region" description="Helical" evidence="1">
    <location>
        <begin position="53"/>
        <end position="71"/>
    </location>
</feature>
<name>A0ABP0BQY2_9PEZI</name>
<feature type="transmembrane region" description="Helical" evidence="1">
    <location>
        <begin position="113"/>
        <end position="136"/>
    </location>
</feature>
<evidence type="ECO:0000313" key="3">
    <source>
        <dbReference type="Proteomes" id="UP001642405"/>
    </source>
</evidence>
<keyword evidence="1" id="KW-0472">Membrane</keyword>
<reference evidence="2 3" key="1">
    <citation type="submission" date="2024-01" db="EMBL/GenBank/DDBJ databases">
        <authorList>
            <person name="Allen C."/>
            <person name="Tagirdzhanova G."/>
        </authorList>
    </citation>
    <scope>NUCLEOTIDE SEQUENCE [LARGE SCALE GENOMIC DNA]</scope>
</reference>
<comment type="caution">
    <text evidence="2">The sequence shown here is derived from an EMBL/GenBank/DDBJ whole genome shotgun (WGS) entry which is preliminary data.</text>
</comment>
<dbReference type="InterPro" id="IPR036259">
    <property type="entry name" value="MFS_trans_sf"/>
</dbReference>
<dbReference type="Gene3D" id="1.20.1250.20">
    <property type="entry name" value="MFS general substrate transporter like domains"/>
    <property type="match status" value="1"/>
</dbReference>
<keyword evidence="1" id="KW-1133">Transmembrane helix</keyword>
<sequence>MHIIGLPCVLYIVLAGTHERNPPHIMEHCRLCLESSRSIITLSSRILDQRTPYTWMMLHALLAHILIISLADMTPALQPLVPDTAELLSLVAEAVKPWATPDSAAEMIANSNILGLMNSSGFLPGLIVCWIADIFAHHYGKRLAVWIGSVFAIVGALIIGLA</sequence>
<protein>
    <recommendedName>
        <fullName evidence="4">Major facilitator superfamily (MFS) profile domain-containing protein</fullName>
    </recommendedName>
</protein>
<gene>
    <name evidence="2" type="ORF">SCUCBS95973_004702</name>
</gene>
<proteinExistence type="predicted"/>
<dbReference type="EMBL" id="CAWUHB010000024">
    <property type="protein sequence ID" value="CAK7222033.1"/>
    <property type="molecule type" value="Genomic_DNA"/>
</dbReference>
<feature type="transmembrane region" description="Helical" evidence="1">
    <location>
        <begin position="143"/>
        <end position="161"/>
    </location>
</feature>
<accession>A0ABP0BQY2</accession>
<evidence type="ECO:0000313" key="2">
    <source>
        <dbReference type="EMBL" id="CAK7222033.1"/>
    </source>
</evidence>
<keyword evidence="3" id="KW-1185">Reference proteome</keyword>
<organism evidence="2 3">
    <name type="scientific">Sporothrix curviconia</name>
    <dbReference type="NCBI Taxonomy" id="1260050"/>
    <lineage>
        <taxon>Eukaryota</taxon>
        <taxon>Fungi</taxon>
        <taxon>Dikarya</taxon>
        <taxon>Ascomycota</taxon>
        <taxon>Pezizomycotina</taxon>
        <taxon>Sordariomycetes</taxon>
        <taxon>Sordariomycetidae</taxon>
        <taxon>Ophiostomatales</taxon>
        <taxon>Ophiostomataceae</taxon>
        <taxon>Sporothrix</taxon>
    </lineage>
</organism>
<evidence type="ECO:0000256" key="1">
    <source>
        <dbReference type="SAM" id="Phobius"/>
    </source>
</evidence>
<keyword evidence="1" id="KW-0812">Transmembrane</keyword>